<dbReference type="InterPro" id="IPR027417">
    <property type="entry name" value="P-loop_NTPase"/>
</dbReference>
<dbReference type="Pfam" id="PF00005">
    <property type="entry name" value="ABC_tran"/>
    <property type="match status" value="1"/>
</dbReference>
<sequence length="141" mass="15253">MVLLELVCLLSYSAEMQAGHIENISFLSVALVNVQVRNVTVEVTIGNGKKKKSKGADVEAGARKVKKILDGISADFLSGTLCGIIGGSGSGKTTLLNLMAHCMRLEQCIWLDYVQRILVTILYNPCLCYTNGPAPPHPHRL</sequence>
<name>A0ABR3A701_9AGAR</name>
<comment type="caution">
    <text evidence="3">The sequence shown here is derived from an EMBL/GenBank/DDBJ whole genome shotgun (WGS) entry which is preliminary data.</text>
</comment>
<feature type="domain" description="ABC transporter" evidence="2">
    <location>
        <begin position="69"/>
        <end position="103"/>
    </location>
</feature>
<protein>
    <recommendedName>
        <fullName evidence="2">ABC transporter domain-containing protein</fullName>
    </recommendedName>
</protein>
<dbReference type="InterPro" id="IPR003439">
    <property type="entry name" value="ABC_transporter-like_ATP-bd"/>
</dbReference>
<dbReference type="Gene3D" id="3.40.50.300">
    <property type="entry name" value="P-loop containing nucleotide triphosphate hydrolases"/>
    <property type="match status" value="1"/>
</dbReference>
<evidence type="ECO:0000256" key="1">
    <source>
        <dbReference type="SAM" id="SignalP"/>
    </source>
</evidence>
<reference evidence="3 4" key="1">
    <citation type="submission" date="2024-05" db="EMBL/GenBank/DDBJ databases">
        <title>A draft genome resource for the thread blight pathogen Marasmius tenuissimus strain MS-2.</title>
        <authorList>
            <person name="Yulfo-Soto G.E."/>
            <person name="Baruah I.K."/>
            <person name="Amoako-Attah I."/>
            <person name="Bukari Y."/>
            <person name="Meinhardt L.W."/>
            <person name="Bailey B.A."/>
            <person name="Cohen S.P."/>
        </authorList>
    </citation>
    <scope>NUCLEOTIDE SEQUENCE [LARGE SCALE GENOMIC DNA]</scope>
    <source>
        <strain evidence="3 4">MS-2</strain>
    </source>
</reference>
<gene>
    <name evidence="3" type="ORF">AAF712_003792</name>
</gene>
<evidence type="ECO:0000259" key="2">
    <source>
        <dbReference type="Pfam" id="PF00005"/>
    </source>
</evidence>
<evidence type="ECO:0000313" key="4">
    <source>
        <dbReference type="Proteomes" id="UP001437256"/>
    </source>
</evidence>
<dbReference type="SUPFAM" id="SSF52540">
    <property type="entry name" value="P-loop containing nucleoside triphosphate hydrolases"/>
    <property type="match status" value="1"/>
</dbReference>
<keyword evidence="1" id="KW-0732">Signal</keyword>
<proteinExistence type="predicted"/>
<dbReference type="Proteomes" id="UP001437256">
    <property type="component" value="Unassembled WGS sequence"/>
</dbReference>
<accession>A0ABR3A701</accession>
<feature type="signal peptide" evidence="1">
    <location>
        <begin position="1"/>
        <end position="18"/>
    </location>
</feature>
<dbReference type="EMBL" id="JBBXMP010000014">
    <property type="protein sequence ID" value="KAL0069106.1"/>
    <property type="molecule type" value="Genomic_DNA"/>
</dbReference>
<keyword evidence="4" id="KW-1185">Reference proteome</keyword>
<feature type="chain" id="PRO_5046306518" description="ABC transporter domain-containing protein" evidence="1">
    <location>
        <begin position="19"/>
        <end position="141"/>
    </location>
</feature>
<evidence type="ECO:0000313" key="3">
    <source>
        <dbReference type="EMBL" id="KAL0069106.1"/>
    </source>
</evidence>
<organism evidence="3 4">
    <name type="scientific">Marasmius tenuissimus</name>
    <dbReference type="NCBI Taxonomy" id="585030"/>
    <lineage>
        <taxon>Eukaryota</taxon>
        <taxon>Fungi</taxon>
        <taxon>Dikarya</taxon>
        <taxon>Basidiomycota</taxon>
        <taxon>Agaricomycotina</taxon>
        <taxon>Agaricomycetes</taxon>
        <taxon>Agaricomycetidae</taxon>
        <taxon>Agaricales</taxon>
        <taxon>Marasmiineae</taxon>
        <taxon>Marasmiaceae</taxon>
        <taxon>Marasmius</taxon>
    </lineage>
</organism>